<sequence>MMEKGFSTKAFIFVIVLSCSSAVFSLSILPRVTRTSDATIIDFAEDQNDGEIGQVGNPGEFTPPWPAAAINPYSMIYQQQSQGKQPTFYYGWSYFYRQPMNLTSSSSSSDAGPSTRQLDKHKQSGKQTIRCGRGPVTMPAARRSSISVRIAAGADTKKNLWPFMVALKRGDNNLFCGGSLINSEKVLLAAQCLEQMSTFDISAVTVLIGMHKSDFSDVQMTRRISKIVFHSKYNAATFANDIAIITLDMPVPFSRTVSPVCLPPANDDPDEYADQDAIILGWGGTGITVTGPVDVPSASGTQTVSGPITGTVGTTSDSGITAVSQPGTVNGPAVNSASGISISGPAGTGTTTGNVGGPGTGTRPISGSVNGPGANNRPSTSGTGSTTTVSSGPVIETQTDSVIKPVTSVPVTASTVGVPSTGTEPVSGPVGGSSSYDGTVVSIGGFSVISGKMDRPSRPSIKIKRAISLPPPNPILQQAKVAILSNSECRADSVIGQFVSDKTICISSPDKFTCPSDVGGPIVFLSSPGTWTLVGINSYTQDCKTNGLKTRVSAFKAWIDPYMN</sequence>
<keyword evidence="1" id="KW-1015">Disulfide bond</keyword>
<accession>A0A8J2RHX4</accession>
<comment type="caution">
    <text evidence="4">The sequence shown here is derived from an EMBL/GenBank/DDBJ whole genome shotgun (WGS) entry which is preliminary data.</text>
</comment>
<dbReference type="PANTHER" id="PTHR24260:SF136">
    <property type="entry name" value="GH08193P-RELATED"/>
    <property type="match status" value="1"/>
</dbReference>
<feature type="domain" description="Peptidase S1" evidence="3">
    <location>
        <begin position="150"/>
        <end position="564"/>
    </location>
</feature>
<dbReference type="InterPro" id="IPR051333">
    <property type="entry name" value="CLIP_Serine_Protease"/>
</dbReference>
<dbReference type="AlphaFoldDB" id="A0A8J2RHX4"/>
<evidence type="ECO:0000313" key="5">
    <source>
        <dbReference type="Proteomes" id="UP000789390"/>
    </source>
</evidence>
<dbReference type="OrthoDB" id="6380398at2759"/>
<dbReference type="InterPro" id="IPR009003">
    <property type="entry name" value="Peptidase_S1_PA"/>
</dbReference>
<keyword evidence="5" id="KW-1185">Reference proteome</keyword>
<dbReference type="EMBL" id="CAKKLH010000091">
    <property type="protein sequence ID" value="CAH0102741.1"/>
    <property type="molecule type" value="Genomic_DNA"/>
</dbReference>
<dbReference type="PROSITE" id="PS50240">
    <property type="entry name" value="TRYPSIN_DOM"/>
    <property type="match status" value="1"/>
</dbReference>
<proteinExistence type="predicted"/>
<dbReference type="Proteomes" id="UP000789390">
    <property type="component" value="Unassembled WGS sequence"/>
</dbReference>
<dbReference type="InterPro" id="IPR001254">
    <property type="entry name" value="Trypsin_dom"/>
</dbReference>
<reference evidence="4" key="1">
    <citation type="submission" date="2021-11" db="EMBL/GenBank/DDBJ databases">
        <authorList>
            <person name="Schell T."/>
        </authorList>
    </citation>
    <scope>NUCLEOTIDE SEQUENCE</scope>
    <source>
        <strain evidence="4">M5</strain>
    </source>
</reference>
<evidence type="ECO:0000259" key="3">
    <source>
        <dbReference type="PROSITE" id="PS50240"/>
    </source>
</evidence>
<dbReference type="SUPFAM" id="SSF50494">
    <property type="entry name" value="Trypsin-like serine proteases"/>
    <property type="match status" value="1"/>
</dbReference>
<feature type="compositionally biased region" description="Low complexity" evidence="2">
    <location>
        <begin position="339"/>
        <end position="353"/>
    </location>
</feature>
<dbReference type="GO" id="GO:0006508">
    <property type="term" value="P:proteolysis"/>
    <property type="evidence" value="ECO:0007669"/>
    <property type="project" value="InterPro"/>
</dbReference>
<organism evidence="4 5">
    <name type="scientific">Daphnia galeata</name>
    <dbReference type="NCBI Taxonomy" id="27404"/>
    <lineage>
        <taxon>Eukaryota</taxon>
        <taxon>Metazoa</taxon>
        <taxon>Ecdysozoa</taxon>
        <taxon>Arthropoda</taxon>
        <taxon>Crustacea</taxon>
        <taxon>Branchiopoda</taxon>
        <taxon>Diplostraca</taxon>
        <taxon>Cladocera</taxon>
        <taxon>Anomopoda</taxon>
        <taxon>Daphniidae</taxon>
        <taxon>Daphnia</taxon>
    </lineage>
</organism>
<evidence type="ECO:0000256" key="1">
    <source>
        <dbReference type="ARBA" id="ARBA00023157"/>
    </source>
</evidence>
<dbReference type="PRINTS" id="PR00722">
    <property type="entry name" value="CHYMOTRYPSIN"/>
</dbReference>
<feature type="region of interest" description="Disordered" evidence="2">
    <location>
        <begin position="339"/>
        <end position="400"/>
    </location>
</feature>
<feature type="compositionally biased region" description="Low complexity" evidence="2">
    <location>
        <begin position="379"/>
        <end position="392"/>
    </location>
</feature>
<dbReference type="SMART" id="SM00020">
    <property type="entry name" value="Tryp_SPc"/>
    <property type="match status" value="1"/>
</dbReference>
<dbReference type="GO" id="GO:0004252">
    <property type="term" value="F:serine-type endopeptidase activity"/>
    <property type="evidence" value="ECO:0007669"/>
    <property type="project" value="InterPro"/>
</dbReference>
<protein>
    <recommendedName>
        <fullName evidence="3">Peptidase S1 domain-containing protein</fullName>
    </recommendedName>
</protein>
<evidence type="ECO:0000256" key="2">
    <source>
        <dbReference type="SAM" id="MobiDB-lite"/>
    </source>
</evidence>
<evidence type="ECO:0000313" key="4">
    <source>
        <dbReference type="EMBL" id="CAH0102741.1"/>
    </source>
</evidence>
<dbReference type="InterPro" id="IPR043504">
    <property type="entry name" value="Peptidase_S1_PA_chymotrypsin"/>
</dbReference>
<feature type="region of interest" description="Disordered" evidence="2">
    <location>
        <begin position="104"/>
        <end position="135"/>
    </location>
</feature>
<dbReference type="InterPro" id="IPR001314">
    <property type="entry name" value="Peptidase_S1A"/>
</dbReference>
<dbReference type="PANTHER" id="PTHR24260">
    <property type="match status" value="1"/>
</dbReference>
<name>A0A8J2RHX4_9CRUS</name>
<dbReference type="FunFam" id="2.40.10.10:FF:000068">
    <property type="entry name" value="transmembrane protease serine 2"/>
    <property type="match status" value="1"/>
</dbReference>
<dbReference type="Pfam" id="PF00089">
    <property type="entry name" value="Trypsin"/>
    <property type="match status" value="2"/>
</dbReference>
<gene>
    <name evidence="4" type="ORF">DGAL_LOCUS5187</name>
</gene>
<dbReference type="CDD" id="cd00190">
    <property type="entry name" value="Tryp_SPc"/>
    <property type="match status" value="1"/>
</dbReference>
<dbReference type="Gene3D" id="2.40.10.10">
    <property type="entry name" value="Trypsin-like serine proteases"/>
    <property type="match status" value="2"/>
</dbReference>